<comment type="caution">
    <text evidence="1">The sequence shown here is derived from an EMBL/GenBank/DDBJ whole genome shotgun (WGS) entry which is preliminary data.</text>
</comment>
<evidence type="ECO:0000313" key="1">
    <source>
        <dbReference type="EMBL" id="GBP51311.1"/>
    </source>
</evidence>
<keyword evidence="2" id="KW-1185">Reference proteome</keyword>
<protein>
    <submittedName>
        <fullName evidence="1">Uncharacterized protein</fullName>
    </submittedName>
</protein>
<proteinExistence type="predicted"/>
<sequence length="107" mass="12382">MDDRIVAHRRVDVSRTSNESFTLMTASSETHGVIFSTTQFHEGYGIWWALVRRMTAPRRRLLPQQHKCMVPLNMWSKLGLTTPHAPVGSFVQLQRNFQERCTSLPEL</sequence>
<gene>
    <name evidence="1" type="ORF">EVAR_34097_1</name>
</gene>
<reference evidence="1 2" key="1">
    <citation type="journal article" date="2019" name="Commun. Biol.">
        <title>The bagworm genome reveals a unique fibroin gene that provides high tensile strength.</title>
        <authorList>
            <person name="Kono N."/>
            <person name="Nakamura H."/>
            <person name="Ohtoshi R."/>
            <person name="Tomita M."/>
            <person name="Numata K."/>
            <person name="Arakawa K."/>
        </authorList>
    </citation>
    <scope>NUCLEOTIDE SEQUENCE [LARGE SCALE GENOMIC DNA]</scope>
</reference>
<dbReference type="AlphaFoldDB" id="A0A4C1WJA1"/>
<dbReference type="EMBL" id="BGZK01000579">
    <property type="protein sequence ID" value="GBP51311.1"/>
    <property type="molecule type" value="Genomic_DNA"/>
</dbReference>
<accession>A0A4C1WJA1</accession>
<organism evidence="1 2">
    <name type="scientific">Eumeta variegata</name>
    <name type="common">Bagworm moth</name>
    <name type="synonym">Eumeta japonica</name>
    <dbReference type="NCBI Taxonomy" id="151549"/>
    <lineage>
        <taxon>Eukaryota</taxon>
        <taxon>Metazoa</taxon>
        <taxon>Ecdysozoa</taxon>
        <taxon>Arthropoda</taxon>
        <taxon>Hexapoda</taxon>
        <taxon>Insecta</taxon>
        <taxon>Pterygota</taxon>
        <taxon>Neoptera</taxon>
        <taxon>Endopterygota</taxon>
        <taxon>Lepidoptera</taxon>
        <taxon>Glossata</taxon>
        <taxon>Ditrysia</taxon>
        <taxon>Tineoidea</taxon>
        <taxon>Psychidae</taxon>
        <taxon>Oiketicinae</taxon>
        <taxon>Eumeta</taxon>
    </lineage>
</organism>
<evidence type="ECO:0000313" key="2">
    <source>
        <dbReference type="Proteomes" id="UP000299102"/>
    </source>
</evidence>
<dbReference type="Proteomes" id="UP000299102">
    <property type="component" value="Unassembled WGS sequence"/>
</dbReference>
<name>A0A4C1WJA1_EUMVA</name>